<dbReference type="EMBL" id="KZ679128">
    <property type="protein sequence ID" value="PTB79731.1"/>
    <property type="molecule type" value="Genomic_DNA"/>
</dbReference>
<keyword evidence="2" id="KW-1185">Reference proteome</keyword>
<gene>
    <name evidence="1" type="ORF">M440DRAFT_1178410</name>
</gene>
<protein>
    <submittedName>
        <fullName evidence="1">Uncharacterized protein</fullName>
    </submittedName>
</protein>
<evidence type="ECO:0000313" key="2">
    <source>
        <dbReference type="Proteomes" id="UP000240760"/>
    </source>
</evidence>
<proteinExistence type="predicted"/>
<accession>A0A2T4CDT6</accession>
<evidence type="ECO:0000313" key="1">
    <source>
        <dbReference type="EMBL" id="PTB79731.1"/>
    </source>
</evidence>
<sequence length="164" mass="18517">MRCAPFRGCYNVEHVRPWCFVRRRMCPSYPNPYQYPYRHPNVQVETGKRGRRGVLVPAGCGERVSAWRRRGAPFVGPKQKRAIPSIITRMAARITTHQTSPHAAAVVSQGELSLGRRGLLCMHYPVWGTNAGDHRLWPLPQGTHTGGGEWGPASRLLSRRLLVR</sequence>
<dbReference type="Proteomes" id="UP000240760">
    <property type="component" value="Unassembled WGS sequence"/>
</dbReference>
<reference evidence="1 2" key="1">
    <citation type="submission" date="2016-07" db="EMBL/GenBank/DDBJ databases">
        <title>Multiple horizontal gene transfer events from other fungi enriched the ability of initially mycotrophic Trichoderma (Ascomycota) to feed on dead plant biomass.</title>
        <authorList>
            <consortium name="DOE Joint Genome Institute"/>
            <person name="Aerts A."/>
            <person name="Atanasova L."/>
            <person name="Chenthamara K."/>
            <person name="Zhang J."/>
            <person name="Grujic M."/>
            <person name="Henrissat B."/>
            <person name="Kuo A."/>
            <person name="Salamov A."/>
            <person name="Lipzen A."/>
            <person name="Labutti K."/>
            <person name="Barry K."/>
            <person name="Miao Y."/>
            <person name="Rahimi M.J."/>
            <person name="Shen Q."/>
            <person name="Grigoriev I.V."/>
            <person name="Kubicek C.P."/>
            <person name="Druzhinina I.S."/>
        </authorList>
    </citation>
    <scope>NUCLEOTIDE SEQUENCE [LARGE SCALE GENOMIC DNA]</scope>
    <source>
        <strain evidence="1 2">ATCC 18648</strain>
    </source>
</reference>
<name>A0A2T4CDT6_TRILO</name>
<organism evidence="1 2">
    <name type="scientific">Trichoderma longibrachiatum ATCC 18648</name>
    <dbReference type="NCBI Taxonomy" id="983965"/>
    <lineage>
        <taxon>Eukaryota</taxon>
        <taxon>Fungi</taxon>
        <taxon>Dikarya</taxon>
        <taxon>Ascomycota</taxon>
        <taxon>Pezizomycotina</taxon>
        <taxon>Sordariomycetes</taxon>
        <taxon>Hypocreomycetidae</taxon>
        <taxon>Hypocreales</taxon>
        <taxon>Hypocreaceae</taxon>
        <taxon>Trichoderma</taxon>
    </lineage>
</organism>
<dbReference type="AlphaFoldDB" id="A0A2T4CDT6"/>